<dbReference type="InterPro" id="IPR008965">
    <property type="entry name" value="CBM2/CBM3_carb-bd_dom_sf"/>
</dbReference>
<dbReference type="InterPro" id="IPR039448">
    <property type="entry name" value="Beta_helix"/>
</dbReference>
<dbReference type="CDD" id="cd08547">
    <property type="entry name" value="Type_II_cohesin"/>
    <property type="match status" value="1"/>
</dbReference>
<keyword evidence="2" id="KW-0732">Signal</keyword>
<dbReference type="Pfam" id="PF13229">
    <property type="entry name" value="Beta_helix"/>
    <property type="match status" value="1"/>
</dbReference>
<evidence type="ECO:0000259" key="3">
    <source>
        <dbReference type="PROSITE" id="PS51766"/>
    </source>
</evidence>
<feature type="signal peptide" evidence="2">
    <location>
        <begin position="1"/>
        <end position="30"/>
    </location>
</feature>
<dbReference type="GO" id="GO:0030246">
    <property type="term" value="F:carbohydrate binding"/>
    <property type="evidence" value="ECO:0007669"/>
    <property type="project" value="InterPro"/>
</dbReference>
<organism evidence="4 5">
    <name type="scientific">Paenibacillus ferrarius</name>
    <dbReference type="NCBI Taxonomy" id="1469647"/>
    <lineage>
        <taxon>Bacteria</taxon>
        <taxon>Bacillati</taxon>
        <taxon>Bacillota</taxon>
        <taxon>Bacilli</taxon>
        <taxon>Bacillales</taxon>
        <taxon>Paenibacillaceae</taxon>
        <taxon>Paenibacillus</taxon>
    </lineage>
</organism>
<dbReference type="SUPFAM" id="SSF49384">
    <property type="entry name" value="Carbohydrate-binding domain"/>
    <property type="match status" value="1"/>
</dbReference>
<dbReference type="CDD" id="cd14254">
    <property type="entry name" value="Dockerin_II"/>
    <property type="match status" value="1"/>
</dbReference>
<dbReference type="InterPro" id="IPR002105">
    <property type="entry name" value="Dockerin_1_rpt"/>
</dbReference>
<dbReference type="GO" id="GO:0000272">
    <property type="term" value="P:polysaccharide catabolic process"/>
    <property type="evidence" value="ECO:0007669"/>
    <property type="project" value="InterPro"/>
</dbReference>
<dbReference type="InterPro" id="IPR018247">
    <property type="entry name" value="EF_Hand_1_Ca_BS"/>
</dbReference>
<evidence type="ECO:0000313" key="5">
    <source>
        <dbReference type="Proteomes" id="UP000190626"/>
    </source>
</evidence>
<dbReference type="PROSITE" id="PS51766">
    <property type="entry name" value="DOCKERIN"/>
    <property type="match status" value="1"/>
</dbReference>
<dbReference type="Pfam" id="PF00963">
    <property type="entry name" value="Cohesin"/>
    <property type="match status" value="1"/>
</dbReference>
<reference evidence="5" key="1">
    <citation type="submission" date="2016-07" db="EMBL/GenBank/DDBJ databases">
        <authorList>
            <person name="Florea S."/>
            <person name="Webb J.S."/>
            <person name="Jaromczyk J."/>
            <person name="Schardl C.L."/>
        </authorList>
    </citation>
    <scope>NUCLEOTIDE SEQUENCE [LARGE SCALE GENOMIC DNA]</scope>
    <source>
        <strain evidence="5">CY1</strain>
    </source>
</reference>
<accession>A0A1V4HHN0</accession>
<sequence>MATPIFRWLRSQTLKLAVSAVVLLSAASLWENLENPSVVSAAGNVYYVDATAGLDKRDGKSPETAWQSIGKVSGAALQPGDKVLFKRGEIWRGGLFAPGASGTADNPIVFGSYGPTNLPLPRISGGRLATDWQGPGANGEYYWRAVSFGQNGQIVVLEDGRRLTGNNTEAKLPAPQKGSLASGEWAWDSVTTSVYYKPTSGLPSGHELEIVTNDRFAFSSNQKSYVELEDLDLYGGYSYSALIYGDSHHVTIRNSRMHGSDRHGVRITVADDNKLIGNEIYDANFYGVYIENGADRNLVSGNTVQDIGVLRTDDGDSVGIYVGGASTVTRPLSNVVTHNTVRKVGKDTYSGKNGNVSRGSLSSIGIQIESASNTQITNNRIYDIARTGISALTSYADSLNLAINGNLLYQIGSATVIDQYSSGIMLMNLKGKLNGTSVLNNTIADSDFHSNSGREAALKLRVVGPSGGNSGQLNGLSVRNNLISGNSANYTLVVDVDNEAQVSNLILDNNLYDPASGGVFWNQGGVSASFAADKIIGLTQAYYSAAKQKDQHSVAASPLFVDAAATNYRLGQPSPAVDAGADVGLTVDMDGNAIPRGMRPDIGAYESDWSREPAAPAIYGVSNGAVYSTVVTATYSAGSATLSKNGGTMLPYLSGSEIREEGTYLLRAEAASGLATEVTFSIVFGPIVVKGVAEGHAYNYTVKPVFPEGTGTLSKNGGPSEPFVSGASVTQEGAYVLKVSVSDNRSRSVAFTIDRTPPVIEGVVSGAVYDQPVMPQFNEGTAILYRIESDNGGDRMRSRYMPQSVYYSEDDPSGLVERISISKVMVPLSAIDREIVVQASFLSGTVVSEPGRYKLTVTDAVYNQSVVRFAIAASAVTLQSDAVVAAGENIELTIGVHGVSELAGLDVKLDYDPNVLVYVDAAGLRNGVVVAMADKGNDDGHLHLLLAVLGDAGMLEGDTAIVKVTFHVSEQAPAGSTNVSVSAATGADMQGREYVLALASRTISVGNTVDKDALNELIATAASVLASATEGTEVGRYWPGSLNQQHALLAAAIADAEAVSGSLTATAGQVQAATTALNEAIAAFTSWKITATVGDLNGDGRISIGDLALIAHHYAKTSANTSSTEWSLIRDYDLNRDGKIDLFELAFVAGRIIRG</sequence>
<dbReference type="InterPro" id="IPR006626">
    <property type="entry name" value="PbH1"/>
</dbReference>
<protein>
    <recommendedName>
        <fullName evidence="1">Probable pectate lyase C</fullName>
    </recommendedName>
</protein>
<dbReference type="Gene3D" id="2.160.20.10">
    <property type="entry name" value="Single-stranded right-handed beta-helix, Pectin lyase-like"/>
    <property type="match status" value="2"/>
</dbReference>
<dbReference type="NCBIfam" id="NF041518">
    <property type="entry name" value="choice_anch_Q"/>
    <property type="match status" value="1"/>
</dbReference>
<dbReference type="Gene3D" id="1.10.1330.10">
    <property type="entry name" value="Dockerin domain"/>
    <property type="match status" value="1"/>
</dbReference>
<keyword evidence="5" id="KW-1185">Reference proteome</keyword>
<dbReference type="PROSITE" id="PS00018">
    <property type="entry name" value="EF_HAND_1"/>
    <property type="match status" value="2"/>
</dbReference>
<evidence type="ECO:0000313" key="4">
    <source>
        <dbReference type="EMBL" id="OPH56027.1"/>
    </source>
</evidence>
<feature type="domain" description="Dockerin" evidence="3">
    <location>
        <begin position="1089"/>
        <end position="1155"/>
    </location>
</feature>
<dbReference type="InterPro" id="IPR036439">
    <property type="entry name" value="Dockerin_dom_sf"/>
</dbReference>
<dbReference type="Gene3D" id="2.60.40.680">
    <property type="match status" value="1"/>
</dbReference>
<evidence type="ECO:0000256" key="1">
    <source>
        <dbReference type="ARBA" id="ARBA00016512"/>
    </source>
</evidence>
<dbReference type="OrthoDB" id="9795486at2"/>
<dbReference type="InterPro" id="IPR022441">
    <property type="entry name" value="Para_beta_helix_rpt-2"/>
</dbReference>
<dbReference type="STRING" id="1469647.BC351_29505"/>
<dbReference type="InterPro" id="IPR011050">
    <property type="entry name" value="Pectin_lyase_fold/virulence"/>
</dbReference>
<evidence type="ECO:0000256" key="2">
    <source>
        <dbReference type="SAM" id="SignalP"/>
    </source>
</evidence>
<dbReference type="InterPro" id="IPR059226">
    <property type="entry name" value="Choice_anch_Q_dom"/>
</dbReference>
<dbReference type="SMART" id="SM00710">
    <property type="entry name" value="PbH1"/>
    <property type="match status" value="8"/>
</dbReference>
<dbReference type="NCBIfam" id="TIGR03804">
    <property type="entry name" value="para_beta_helix"/>
    <property type="match status" value="1"/>
</dbReference>
<proteinExistence type="predicted"/>
<dbReference type="Proteomes" id="UP000190626">
    <property type="component" value="Unassembled WGS sequence"/>
</dbReference>
<dbReference type="InterPro" id="IPR016134">
    <property type="entry name" value="Dockerin_dom"/>
</dbReference>
<dbReference type="AlphaFoldDB" id="A0A1V4HHN0"/>
<dbReference type="EMBL" id="MBTG01000018">
    <property type="protein sequence ID" value="OPH56027.1"/>
    <property type="molecule type" value="Genomic_DNA"/>
</dbReference>
<dbReference type="GO" id="GO:0004553">
    <property type="term" value="F:hydrolase activity, hydrolyzing O-glycosyl compounds"/>
    <property type="evidence" value="ECO:0007669"/>
    <property type="project" value="InterPro"/>
</dbReference>
<comment type="caution">
    <text evidence="4">The sequence shown here is derived from an EMBL/GenBank/DDBJ whole genome shotgun (WGS) entry which is preliminary data.</text>
</comment>
<dbReference type="InterPro" id="IPR002102">
    <property type="entry name" value="Cohesin_dom"/>
</dbReference>
<dbReference type="Pfam" id="PF00404">
    <property type="entry name" value="Dockerin_1"/>
    <property type="match status" value="1"/>
</dbReference>
<gene>
    <name evidence="4" type="ORF">BC351_29505</name>
</gene>
<dbReference type="InterPro" id="IPR012334">
    <property type="entry name" value="Pectin_lyas_fold"/>
</dbReference>
<dbReference type="Gene3D" id="1.20.1270.90">
    <property type="entry name" value="AF1782-like"/>
    <property type="match status" value="1"/>
</dbReference>
<dbReference type="SUPFAM" id="SSF63446">
    <property type="entry name" value="Type I dockerin domain"/>
    <property type="match status" value="1"/>
</dbReference>
<name>A0A1V4HHN0_9BACL</name>
<dbReference type="RefSeq" id="WP_079414533.1">
    <property type="nucleotide sequence ID" value="NZ_MBTG01000018.1"/>
</dbReference>
<feature type="chain" id="PRO_5039032337" description="Probable pectate lyase C" evidence="2">
    <location>
        <begin position="31"/>
        <end position="1155"/>
    </location>
</feature>
<dbReference type="SUPFAM" id="SSF51126">
    <property type="entry name" value="Pectin lyase-like"/>
    <property type="match status" value="2"/>
</dbReference>